<dbReference type="SUPFAM" id="SSF55874">
    <property type="entry name" value="ATPase domain of HSP90 chaperone/DNA topoisomerase II/histidine kinase"/>
    <property type="match status" value="1"/>
</dbReference>
<dbReference type="PANTHER" id="PTHR43304">
    <property type="entry name" value="PHYTOCHROME-LIKE PROTEIN CPH1"/>
    <property type="match status" value="1"/>
</dbReference>
<accession>A0ABU2BXB1</accession>
<evidence type="ECO:0000256" key="7">
    <source>
        <dbReference type="ARBA" id="ARBA00023012"/>
    </source>
</evidence>
<dbReference type="InterPro" id="IPR036890">
    <property type="entry name" value="HATPase_C_sf"/>
</dbReference>
<evidence type="ECO:0000256" key="1">
    <source>
        <dbReference type="ARBA" id="ARBA00000085"/>
    </source>
</evidence>
<evidence type="ECO:0000313" key="12">
    <source>
        <dbReference type="Proteomes" id="UP001183648"/>
    </source>
</evidence>
<comment type="catalytic activity">
    <reaction evidence="1">
        <text>ATP + protein L-histidine = ADP + protein N-phospho-L-histidine.</text>
        <dbReference type="EC" id="2.7.13.3"/>
    </reaction>
</comment>
<evidence type="ECO:0000256" key="2">
    <source>
        <dbReference type="ARBA" id="ARBA00004236"/>
    </source>
</evidence>
<dbReference type="InterPro" id="IPR003661">
    <property type="entry name" value="HisK_dim/P_dom"/>
</dbReference>
<dbReference type="NCBIfam" id="TIGR00229">
    <property type="entry name" value="sensory_box"/>
    <property type="match status" value="1"/>
</dbReference>
<evidence type="ECO:0000256" key="6">
    <source>
        <dbReference type="ARBA" id="ARBA00022777"/>
    </source>
</evidence>
<dbReference type="SMART" id="SM00387">
    <property type="entry name" value="HATPase_c"/>
    <property type="match status" value="1"/>
</dbReference>
<dbReference type="EC" id="2.7.13.3" evidence="3"/>
<dbReference type="InterPro" id="IPR005467">
    <property type="entry name" value="His_kinase_dom"/>
</dbReference>
<dbReference type="Proteomes" id="UP001183648">
    <property type="component" value="Unassembled WGS sequence"/>
</dbReference>
<dbReference type="CDD" id="cd00130">
    <property type="entry name" value="PAS"/>
    <property type="match status" value="2"/>
</dbReference>
<dbReference type="InterPro" id="IPR004358">
    <property type="entry name" value="Sig_transdc_His_kin-like_C"/>
</dbReference>
<keyword evidence="4" id="KW-0597">Phosphoprotein</keyword>
<evidence type="ECO:0000256" key="5">
    <source>
        <dbReference type="ARBA" id="ARBA00022679"/>
    </source>
</evidence>
<feature type="domain" description="Histidine kinase" evidence="8">
    <location>
        <begin position="266"/>
        <end position="477"/>
    </location>
</feature>
<dbReference type="InterPro" id="IPR000014">
    <property type="entry name" value="PAS"/>
</dbReference>
<dbReference type="CDD" id="cd00082">
    <property type="entry name" value="HisKA"/>
    <property type="match status" value="1"/>
</dbReference>
<dbReference type="Pfam" id="PF08447">
    <property type="entry name" value="PAS_3"/>
    <property type="match status" value="1"/>
</dbReference>
<dbReference type="PROSITE" id="PS50112">
    <property type="entry name" value="PAS"/>
    <property type="match status" value="2"/>
</dbReference>
<dbReference type="Gene3D" id="2.10.70.100">
    <property type="match status" value="1"/>
</dbReference>
<keyword evidence="6" id="KW-0418">Kinase</keyword>
<dbReference type="RefSeq" id="WP_310302919.1">
    <property type="nucleotide sequence ID" value="NZ_BAAAPS010000013.1"/>
</dbReference>
<dbReference type="PRINTS" id="PR00344">
    <property type="entry name" value="BCTRLSENSOR"/>
</dbReference>
<dbReference type="PROSITE" id="PS50113">
    <property type="entry name" value="PAC"/>
    <property type="match status" value="1"/>
</dbReference>
<keyword evidence="12" id="KW-1185">Reference proteome</keyword>
<evidence type="ECO:0000256" key="4">
    <source>
        <dbReference type="ARBA" id="ARBA00022553"/>
    </source>
</evidence>
<organism evidence="11 12">
    <name type="scientific">Nocardioides marmoribigeumensis</name>
    <dbReference type="NCBI Taxonomy" id="433649"/>
    <lineage>
        <taxon>Bacteria</taxon>
        <taxon>Bacillati</taxon>
        <taxon>Actinomycetota</taxon>
        <taxon>Actinomycetes</taxon>
        <taxon>Propionibacteriales</taxon>
        <taxon>Nocardioidaceae</taxon>
        <taxon>Nocardioides</taxon>
    </lineage>
</organism>
<feature type="domain" description="PAS" evidence="9">
    <location>
        <begin position="157"/>
        <end position="201"/>
    </location>
</feature>
<dbReference type="InterPro" id="IPR035965">
    <property type="entry name" value="PAS-like_dom_sf"/>
</dbReference>
<feature type="domain" description="PAS" evidence="9">
    <location>
        <begin position="13"/>
        <end position="83"/>
    </location>
</feature>
<keyword evidence="7" id="KW-0902">Two-component regulatory system</keyword>
<keyword evidence="5" id="KW-0808">Transferase</keyword>
<evidence type="ECO:0000259" key="9">
    <source>
        <dbReference type="PROSITE" id="PS50112"/>
    </source>
</evidence>
<name>A0ABU2BXB1_9ACTN</name>
<protein>
    <recommendedName>
        <fullName evidence="3">histidine kinase</fullName>
        <ecNumber evidence="3">2.7.13.3</ecNumber>
    </recommendedName>
</protein>
<dbReference type="Gene3D" id="3.30.565.10">
    <property type="entry name" value="Histidine kinase-like ATPase, C-terminal domain"/>
    <property type="match status" value="1"/>
</dbReference>
<dbReference type="Pfam" id="PF00512">
    <property type="entry name" value="HisKA"/>
    <property type="match status" value="1"/>
</dbReference>
<dbReference type="SMART" id="SM00388">
    <property type="entry name" value="HisKA"/>
    <property type="match status" value="1"/>
</dbReference>
<feature type="domain" description="PAC" evidence="10">
    <location>
        <begin position="204"/>
        <end position="255"/>
    </location>
</feature>
<evidence type="ECO:0000259" key="10">
    <source>
        <dbReference type="PROSITE" id="PS50113"/>
    </source>
</evidence>
<gene>
    <name evidence="11" type="ORF">J2S63_002591</name>
</gene>
<evidence type="ECO:0000256" key="3">
    <source>
        <dbReference type="ARBA" id="ARBA00012438"/>
    </source>
</evidence>
<dbReference type="InterPro" id="IPR036097">
    <property type="entry name" value="HisK_dim/P_sf"/>
</dbReference>
<dbReference type="InterPro" id="IPR013656">
    <property type="entry name" value="PAS_4"/>
</dbReference>
<dbReference type="SUPFAM" id="SSF55785">
    <property type="entry name" value="PYP-like sensor domain (PAS domain)"/>
    <property type="match status" value="2"/>
</dbReference>
<dbReference type="SUPFAM" id="SSF47384">
    <property type="entry name" value="Homodimeric domain of signal transducing histidine kinase"/>
    <property type="match status" value="1"/>
</dbReference>
<dbReference type="InterPro" id="IPR000700">
    <property type="entry name" value="PAS-assoc_C"/>
</dbReference>
<evidence type="ECO:0000313" key="11">
    <source>
        <dbReference type="EMBL" id="MDR7363038.1"/>
    </source>
</evidence>
<dbReference type="Gene3D" id="1.10.287.130">
    <property type="match status" value="1"/>
</dbReference>
<dbReference type="InterPro" id="IPR052162">
    <property type="entry name" value="Sensor_kinase/Photoreceptor"/>
</dbReference>
<dbReference type="InterPro" id="IPR013655">
    <property type="entry name" value="PAS_fold_3"/>
</dbReference>
<dbReference type="Gene3D" id="3.30.450.20">
    <property type="entry name" value="PAS domain"/>
    <property type="match status" value="2"/>
</dbReference>
<dbReference type="PROSITE" id="PS50109">
    <property type="entry name" value="HIS_KIN"/>
    <property type="match status" value="1"/>
</dbReference>
<reference evidence="11 12" key="1">
    <citation type="submission" date="2023-07" db="EMBL/GenBank/DDBJ databases">
        <title>Sequencing the genomes of 1000 actinobacteria strains.</title>
        <authorList>
            <person name="Klenk H.-P."/>
        </authorList>
    </citation>
    <scope>NUCLEOTIDE SEQUENCE [LARGE SCALE GENOMIC DNA]</scope>
    <source>
        <strain evidence="11 12">DSM 19426</strain>
    </source>
</reference>
<evidence type="ECO:0000259" key="8">
    <source>
        <dbReference type="PROSITE" id="PS50109"/>
    </source>
</evidence>
<dbReference type="SMART" id="SM00091">
    <property type="entry name" value="PAS"/>
    <property type="match status" value="2"/>
</dbReference>
<comment type="caution">
    <text evidence="11">The sequence shown here is derived from an EMBL/GenBank/DDBJ whole genome shotgun (WGS) entry which is preliminary data.</text>
</comment>
<proteinExistence type="predicted"/>
<dbReference type="PANTHER" id="PTHR43304:SF1">
    <property type="entry name" value="PAC DOMAIN-CONTAINING PROTEIN"/>
    <property type="match status" value="1"/>
</dbReference>
<dbReference type="InterPro" id="IPR003594">
    <property type="entry name" value="HATPase_dom"/>
</dbReference>
<dbReference type="Pfam" id="PF02518">
    <property type="entry name" value="HATPase_c"/>
    <property type="match status" value="1"/>
</dbReference>
<dbReference type="EMBL" id="JAVDYG010000001">
    <property type="protein sequence ID" value="MDR7363038.1"/>
    <property type="molecule type" value="Genomic_DNA"/>
</dbReference>
<dbReference type="Pfam" id="PF08448">
    <property type="entry name" value="PAS_4"/>
    <property type="match status" value="1"/>
</dbReference>
<sequence length="477" mass="51855">MAPLGTLPDPLDEPAVLRRLFNHLPAMVAFWDAQARNVVANDAYLEWFGWSPERLRGHHISELLGDELYALNLPFITAALAGEEQVFDRTLVDTLGRTRHTQAHYVPELVDGEVRGFFVLVADVTAHVEAQRELAEVQRLARVGSWTEQRLTGELAWSDGMYRIFGLEPGQPPARDEVVDLVHPEDRDQALAVAQAGIDAAEDTESRFRIVRPDGAVRFVHGRTSVVTRDGEVLARRGTLIDETEVQEASARVNEVNERLSDLVGVIGHDVRTPTTAVRGFLDLAESALAGGHPDQALALVRRAQKSALRLDGLLTNILSMAQLDAGDLAARQQPLDARELVDSVLADLPAGEQLSVEVAPGLSVLAEPAHAQLVLSNLLANALKYGEPPYAVTVAARGDEVELCVTDHGEGVPEDFRPRLFDRFARAESGVATDRSGSGLGLYIVRRLCEVNGGSIRHEQGPGGRGATFVVRLPRG</sequence>
<comment type="subcellular location">
    <subcellularLocation>
        <location evidence="2">Cell membrane</location>
    </subcellularLocation>
</comment>